<proteinExistence type="predicted"/>
<organism evidence="2 3">
    <name type="scientific">Actinospica acidithermotolerans</name>
    <dbReference type="NCBI Taxonomy" id="2828514"/>
    <lineage>
        <taxon>Bacteria</taxon>
        <taxon>Bacillati</taxon>
        <taxon>Actinomycetota</taxon>
        <taxon>Actinomycetes</taxon>
        <taxon>Catenulisporales</taxon>
        <taxon>Actinospicaceae</taxon>
        <taxon>Actinospica</taxon>
    </lineage>
</organism>
<protein>
    <submittedName>
        <fullName evidence="2">Uncharacterized protein</fullName>
    </submittedName>
</protein>
<reference evidence="2" key="1">
    <citation type="submission" date="2021-04" db="EMBL/GenBank/DDBJ databases">
        <title>Genome based classification of Actinospica acidithermotolerans sp. nov., an actinobacterium isolated from an Indonesian hot spring.</title>
        <authorList>
            <person name="Kusuma A.B."/>
            <person name="Putra K.E."/>
            <person name="Nafisah S."/>
            <person name="Loh J."/>
            <person name="Nouioui I."/>
            <person name="Goodfellow M."/>
        </authorList>
    </citation>
    <scope>NUCLEOTIDE SEQUENCE</scope>
    <source>
        <strain evidence="2">MGRD01-02</strain>
    </source>
</reference>
<comment type="caution">
    <text evidence="2">The sequence shown here is derived from an EMBL/GenBank/DDBJ whole genome shotgun (WGS) entry which is preliminary data.</text>
</comment>
<dbReference type="Proteomes" id="UP000676325">
    <property type="component" value="Unassembled WGS sequence"/>
</dbReference>
<accession>A0A941IM40</accession>
<gene>
    <name evidence="2" type="ORF">KDK95_25300</name>
</gene>
<evidence type="ECO:0000256" key="1">
    <source>
        <dbReference type="SAM" id="Phobius"/>
    </source>
</evidence>
<sequence>MRSGYEFGEYGRLTARPDRDPEHVLAGFLSKVADTAAPQLSPAARHRLLDTLRATIEQERAEQGTDIRALDRILAGLGDPVTLVDAEVQRDPESQKALEARLTRASSNSPTPASMDADVVKQLAPDGHGHGPVHPVGLPGSGPEICLDPDPFGMAFEYRPETVGALGGGQAAPEGAPAAAATASAPGELAVADRIRTFWDGGPKLHPVESLAIVLLLVGAIMGNWLVLLAAVLVAFASRFYSPAEKWLLLVGIPVVSFLLFTLGYWLNSHGKPGGTTNRPADLLDGVDSFFGPLPRMIALLGAVFLAWRLGRGVIRRS</sequence>
<dbReference type="AlphaFoldDB" id="A0A941IM40"/>
<evidence type="ECO:0000313" key="3">
    <source>
        <dbReference type="Proteomes" id="UP000676325"/>
    </source>
</evidence>
<dbReference type="RefSeq" id="WP_212520779.1">
    <property type="nucleotide sequence ID" value="NZ_JAGSOH010000093.1"/>
</dbReference>
<keyword evidence="1" id="KW-1133">Transmembrane helix</keyword>
<feature type="transmembrane region" description="Helical" evidence="1">
    <location>
        <begin position="247"/>
        <end position="267"/>
    </location>
</feature>
<feature type="transmembrane region" description="Helical" evidence="1">
    <location>
        <begin position="211"/>
        <end position="235"/>
    </location>
</feature>
<keyword evidence="1" id="KW-0472">Membrane</keyword>
<keyword evidence="1" id="KW-0812">Transmembrane</keyword>
<dbReference type="EMBL" id="JAGSOH010000093">
    <property type="protein sequence ID" value="MBR7829648.1"/>
    <property type="molecule type" value="Genomic_DNA"/>
</dbReference>
<feature type="transmembrane region" description="Helical" evidence="1">
    <location>
        <begin position="287"/>
        <end position="308"/>
    </location>
</feature>
<evidence type="ECO:0000313" key="2">
    <source>
        <dbReference type="EMBL" id="MBR7829648.1"/>
    </source>
</evidence>
<name>A0A941IM40_9ACTN</name>
<keyword evidence="3" id="KW-1185">Reference proteome</keyword>